<dbReference type="OrthoDB" id="9788191at2"/>
<dbReference type="RefSeq" id="WP_055115244.1">
    <property type="nucleotide sequence ID" value="NZ_CANMGD010000011.1"/>
</dbReference>
<dbReference type="GeneID" id="97668745"/>
<dbReference type="NCBIfam" id="TIGR02273">
    <property type="entry name" value="16S_RimM"/>
    <property type="match status" value="1"/>
</dbReference>
<dbReference type="GO" id="GO:0006364">
    <property type="term" value="P:rRNA processing"/>
    <property type="evidence" value="ECO:0007669"/>
    <property type="project" value="UniProtKB-UniRule"/>
</dbReference>
<keyword evidence="9" id="KW-1185">Reference proteome</keyword>
<dbReference type="Gene3D" id="2.40.30.60">
    <property type="entry name" value="RimM"/>
    <property type="match status" value="1"/>
</dbReference>
<evidence type="ECO:0000256" key="5">
    <source>
        <dbReference type="HAMAP-Rule" id="MF_00014"/>
    </source>
</evidence>
<comment type="similarity">
    <text evidence="5">Belongs to the RimM family.</text>
</comment>
<dbReference type="Pfam" id="PF24986">
    <property type="entry name" value="PRC_RimM"/>
    <property type="match status" value="1"/>
</dbReference>
<evidence type="ECO:0000256" key="1">
    <source>
        <dbReference type="ARBA" id="ARBA00022490"/>
    </source>
</evidence>
<dbReference type="STRING" id="311410.LA5095_02464"/>
<dbReference type="GO" id="GO:0005737">
    <property type="term" value="C:cytoplasm"/>
    <property type="evidence" value="ECO:0007669"/>
    <property type="project" value="UniProtKB-SubCell"/>
</dbReference>
<evidence type="ECO:0000313" key="8">
    <source>
        <dbReference type="EMBL" id="CTQ67061.1"/>
    </source>
</evidence>
<dbReference type="InterPro" id="IPR056792">
    <property type="entry name" value="PRC_RimM"/>
</dbReference>
<name>A0A0M7AAI1_9HYPH</name>
<feature type="domain" description="Ribosome maturation factor RimM PRC barrel" evidence="7">
    <location>
        <begin position="102"/>
        <end position="168"/>
    </location>
</feature>
<dbReference type="GO" id="GO:0042274">
    <property type="term" value="P:ribosomal small subunit biogenesis"/>
    <property type="evidence" value="ECO:0007669"/>
    <property type="project" value="UniProtKB-UniRule"/>
</dbReference>
<dbReference type="InterPro" id="IPR036976">
    <property type="entry name" value="RimM_N_sf"/>
</dbReference>
<dbReference type="GO" id="GO:0043022">
    <property type="term" value="F:ribosome binding"/>
    <property type="evidence" value="ECO:0007669"/>
    <property type="project" value="InterPro"/>
</dbReference>
<feature type="domain" description="RimM N-terminal" evidence="6">
    <location>
        <begin position="11"/>
        <end position="89"/>
    </location>
</feature>
<gene>
    <name evidence="5 8" type="primary">rimM</name>
    <name evidence="8" type="ORF">LA5096_01320</name>
</gene>
<organism evidence="8 9">
    <name type="scientific">Roseibium album</name>
    <dbReference type="NCBI Taxonomy" id="311410"/>
    <lineage>
        <taxon>Bacteria</taxon>
        <taxon>Pseudomonadati</taxon>
        <taxon>Pseudomonadota</taxon>
        <taxon>Alphaproteobacteria</taxon>
        <taxon>Hyphomicrobiales</taxon>
        <taxon>Stappiaceae</taxon>
        <taxon>Roseibium</taxon>
    </lineage>
</organism>
<comment type="subunit">
    <text evidence="5">Binds ribosomal protein uS19.</text>
</comment>
<dbReference type="HAMAP" id="MF_00014">
    <property type="entry name" value="Ribosome_mat_RimM"/>
    <property type="match status" value="1"/>
</dbReference>
<dbReference type="InterPro" id="IPR011961">
    <property type="entry name" value="RimM"/>
</dbReference>
<evidence type="ECO:0000256" key="4">
    <source>
        <dbReference type="ARBA" id="ARBA00023186"/>
    </source>
</evidence>
<proteinExistence type="inferred from homology"/>
<keyword evidence="4 5" id="KW-0143">Chaperone</keyword>
<comment type="domain">
    <text evidence="5">The PRC barrel domain binds ribosomal protein uS19.</text>
</comment>
<dbReference type="PANTHER" id="PTHR33692">
    <property type="entry name" value="RIBOSOME MATURATION FACTOR RIMM"/>
    <property type="match status" value="1"/>
</dbReference>
<dbReference type="SUPFAM" id="SSF50346">
    <property type="entry name" value="PRC-barrel domain"/>
    <property type="match status" value="1"/>
</dbReference>
<dbReference type="SUPFAM" id="SSF50447">
    <property type="entry name" value="Translation proteins"/>
    <property type="match status" value="1"/>
</dbReference>
<keyword evidence="2 5" id="KW-0690">Ribosome biogenesis</keyword>
<dbReference type="Pfam" id="PF01782">
    <property type="entry name" value="RimM"/>
    <property type="match status" value="1"/>
</dbReference>
<dbReference type="InterPro" id="IPR009000">
    <property type="entry name" value="Transl_B-barrel_sf"/>
</dbReference>
<dbReference type="InterPro" id="IPR002676">
    <property type="entry name" value="RimM_N"/>
</dbReference>
<evidence type="ECO:0000256" key="3">
    <source>
        <dbReference type="ARBA" id="ARBA00022552"/>
    </source>
</evidence>
<dbReference type="Proteomes" id="UP000049983">
    <property type="component" value="Unassembled WGS sequence"/>
</dbReference>
<reference evidence="9" key="1">
    <citation type="submission" date="2015-07" db="EMBL/GenBank/DDBJ databases">
        <authorList>
            <person name="Rodrigo-Torres Lidia"/>
            <person name="Arahal R.David."/>
        </authorList>
    </citation>
    <scope>NUCLEOTIDE SEQUENCE [LARGE SCALE GENOMIC DNA]</scope>
    <source>
        <strain evidence="9">CECT 5096</strain>
    </source>
</reference>
<dbReference type="PANTHER" id="PTHR33692:SF1">
    <property type="entry name" value="RIBOSOME MATURATION FACTOR RIMM"/>
    <property type="match status" value="1"/>
</dbReference>
<dbReference type="AlphaFoldDB" id="A0A0M7AAI1"/>
<dbReference type="Gene3D" id="2.30.30.240">
    <property type="entry name" value="PRC-barrel domain"/>
    <property type="match status" value="1"/>
</dbReference>
<dbReference type="GO" id="GO:0005840">
    <property type="term" value="C:ribosome"/>
    <property type="evidence" value="ECO:0007669"/>
    <property type="project" value="InterPro"/>
</dbReference>
<evidence type="ECO:0000259" key="7">
    <source>
        <dbReference type="Pfam" id="PF24986"/>
    </source>
</evidence>
<comment type="subcellular location">
    <subcellularLocation>
        <location evidence="5">Cytoplasm</location>
    </subcellularLocation>
</comment>
<sequence length="185" mass="20600">MSSTDSQKVLMAKIGAAHGIRGEVRVKPYGDDPLSFTDYGVLISKDGSRSFEVEKARVQKTVVITKFKQVKDRNQAEELNGVELYVDRDRFPDPDEDEFYYSDLNGLSVIDQSGAQLGKIVAVQDFGAGDLLEIRPKRGRTFYIPFTKEFVPEVAMAEGFVKADLPDDYFSEDAPGSSDEDSPEK</sequence>
<evidence type="ECO:0000259" key="6">
    <source>
        <dbReference type="Pfam" id="PF01782"/>
    </source>
</evidence>
<keyword evidence="1 5" id="KW-0963">Cytoplasm</keyword>
<comment type="function">
    <text evidence="5">An accessory protein needed during the final step in the assembly of 30S ribosomal subunit, possibly for assembly of the head region. Essential for efficient processing of 16S rRNA. May be needed both before and after RbfA during the maturation of 16S rRNA. It has affinity for free ribosomal 30S subunits but not for 70S ribosomes.</text>
</comment>
<protein>
    <recommendedName>
        <fullName evidence="5">Ribosome maturation factor RimM</fullName>
    </recommendedName>
</protein>
<evidence type="ECO:0000313" key="9">
    <source>
        <dbReference type="Proteomes" id="UP000049983"/>
    </source>
</evidence>
<evidence type="ECO:0000256" key="2">
    <source>
        <dbReference type="ARBA" id="ARBA00022517"/>
    </source>
</evidence>
<dbReference type="EMBL" id="CXWC01000002">
    <property type="protein sequence ID" value="CTQ67061.1"/>
    <property type="molecule type" value="Genomic_DNA"/>
</dbReference>
<dbReference type="InterPro" id="IPR011033">
    <property type="entry name" value="PRC_barrel-like_sf"/>
</dbReference>
<accession>A0A0M7AAI1</accession>
<keyword evidence="3 5" id="KW-0698">rRNA processing</keyword>